<comment type="caution">
    <text evidence="5">The sequence shown here is derived from an EMBL/GenBank/DDBJ whole genome shotgun (WGS) entry which is preliminary data.</text>
</comment>
<name>A0AA88JDH4_FICCA</name>
<keyword evidence="2" id="KW-0406">Ion transport</keyword>
<keyword evidence="2" id="KW-0813">Transport</keyword>
<dbReference type="GO" id="GO:0045259">
    <property type="term" value="C:proton-transporting ATP synthase complex"/>
    <property type="evidence" value="ECO:0007669"/>
    <property type="project" value="InterPro"/>
</dbReference>
<dbReference type="InterPro" id="IPR000454">
    <property type="entry name" value="ATP_synth_F0_csu"/>
</dbReference>
<evidence type="ECO:0000313" key="5">
    <source>
        <dbReference type="EMBL" id="GMN68166.1"/>
    </source>
</evidence>
<evidence type="ECO:0008006" key="7">
    <source>
        <dbReference type="Google" id="ProtNLM"/>
    </source>
</evidence>
<keyword evidence="3" id="KW-0732">Signal</keyword>
<reference evidence="5" key="1">
    <citation type="submission" date="2023-07" db="EMBL/GenBank/DDBJ databases">
        <title>draft genome sequence of fig (Ficus carica).</title>
        <authorList>
            <person name="Takahashi T."/>
            <person name="Nishimura K."/>
        </authorList>
    </citation>
    <scope>NUCLEOTIDE SEQUENCE</scope>
</reference>
<organism evidence="5 6">
    <name type="scientific">Ficus carica</name>
    <name type="common">Common fig</name>
    <dbReference type="NCBI Taxonomy" id="3494"/>
    <lineage>
        <taxon>Eukaryota</taxon>
        <taxon>Viridiplantae</taxon>
        <taxon>Streptophyta</taxon>
        <taxon>Embryophyta</taxon>
        <taxon>Tracheophyta</taxon>
        <taxon>Spermatophyta</taxon>
        <taxon>Magnoliopsida</taxon>
        <taxon>eudicotyledons</taxon>
        <taxon>Gunneridae</taxon>
        <taxon>Pentapetalae</taxon>
        <taxon>rosids</taxon>
        <taxon>fabids</taxon>
        <taxon>Rosales</taxon>
        <taxon>Moraceae</taxon>
        <taxon>Ficeae</taxon>
        <taxon>Ficus</taxon>
    </lineage>
</organism>
<gene>
    <name evidence="4" type="ORF">TIFTF001_037218</name>
    <name evidence="5" type="ORF">TIFTF001_037227</name>
</gene>
<dbReference type="GO" id="GO:0033177">
    <property type="term" value="C:proton-transporting two-sector ATPase complex, proton-transporting domain"/>
    <property type="evidence" value="ECO:0007669"/>
    <property type="project" value="InterPro"/>
</dbReference>
<dbReference type="InterPro" id="IPR038662">
    <property type="entry name" value="ATP_synth_F0_csu_sf"/>
</dbReference>
<dbReference type="Gene3D" id="1.20.20.10">
    <property type="entry name" value="F1F0 ATP synthase subunit C"/>
    <property type="match status" value="1"/>
</dbReference>
<keyword evidence="6" id="KW-1185">Reference proteome</keyword>
<dbReference type="AlphaFoldDB" id="A0AA88JDH4"/>
<dbReference type="GO" id="GO:0015078">
    <property type="term" value="F:proton transmembrane transporter activity"/>
    <property type="evidence" value="ECO:0007669"/>
    <property type="project" value="InterPro"/>
</dbReference>
<dbReference type="EMBL" id="BTGU01000562">
    <property type="protein sequence ID" value="GMN68163.1"/>
    <property type="molecule type" value="Genomic_DNA"/>
</dbReference>
<dbReference type="Proteomes" id="UP001187192">
    <property type="component" value="Unassembled WGS sequence"/>
</dbReference>
<evidence type="ECO:0000313" key="6">
    <source>
        <dbReference type="Proteomes" id="UP001187192"/>
    </source>
</evidence>
<protein>
    <recommendedName>
        <fullName evidence="7">ATP synthase CF0 subunit III</fullName>
    </recommendedName>
</protein>
<accession>A0AA88JDH4</accession>
<evidence type="ECO:0000256" key="2">
    <source>
        <dbReference type="RuleBase" id="RU004221"/>
    </source>
</evidence>
<keyword evidence="2" id="KW-0446">Lipid-binding</keyword>
<dbReference type="EMBL" id="BTGU01000563">
    <property type="protein sequence ID" value="GMN68166.1"/>
    <property type="molecule type" value="Genomic_DNA"/>
</dbReference>
<feature type="signal peptide" evidence="3">
    <location>
        <begin position="1"/>
        <end position="27"/>
    </location>
</feature>
<evidence type="ECO:0000256" key="3">
    <source>
        <dbReference type="SAM" id="SignalP"/>
    </source>
</evidence>
<dbReference type="PRINTS" id="PR00124">
    <property type="entry name" value="ATPASEC"/>
</dbReference>
<dbReference type="InterPro" id="IPR035921">
    <property type="entry name" value="F/V-ATP_Csub_sf"/>
</dbReference>
<keyword evidence="2" id="KW-0375">Hydrogen ion transport</keyword>
<evidence type="ECO:0000313" key="4">
    <source>
        <dbReference type="EMBL" id="GMN68163.1"/>
    </source>
</evidence>
<proteinExistence type="inferred from homology"/>
<feature type="chain" id="PRO_5044167474" description="ATP synthase CF0 subunit III" evidence="3">
    <location>
        <begin position="28"/>
        <end position="49"/>
    </location>
</feature>
<dbReference type="GO" id="GO:0008289">
    <property type="term" value="F:lipid binding"/>
    <property type="evidence" value="ECO:0007669"/>
    <property type="project" value="UniProtKB-KW"/>
</dbReference>
<dbReference type="GO" id="GO:0015986">
    <property type="term" value="P:proton motive force-driven ATP synthesis"/>
    <property type="evidence" value="ECO:0007669"/>
    <property type="project" value="InterPro"/>
</dbReference>
<dbReference type="SUPFAM" id="SSF81333">
    <property type="entry name" value="F1F0 ATP synthase subunit C"/>
    <property type="match status" value="1"/>
</dbReference>
<sequence length="49" mass="4907">MDPLISAASVIVAGLALELASIGLGVGQGTVVEQSVEGIKRQSKAEGKK</sequence>
<evidence type="ECO:0000256" key="1">
    <source>
        <dbReference type="ARBA" id="ARBA00006704"/>
    </source>
</evidence>
<comment type="similarity">
    <text evidence="1 2">Belongs to the ATPase C chain family.</text>
</comment>